<keyword evidence="1" id="KW-0472">Membrane</keyword>
<evidence type="ECO:0000313" key="2">
    <source>
        <dbReference type="EMBL" id="PVY68306.1"/>
    </source>
</evidence>
<feature type="transmembrane region" description="Helical" evidence="1">
    <location>
        <begin position="6"/>
        <end position="23"/>
    </location>
</feature>
<name>A0A2U1CQZ5_9BURK</name>
<evidence type="ECO:0000256" key="1">
    <source>
        <dbReference type="SAM" id="Phobius"/>
    </source>
</evidence>
<feature type="transmembrane region" description="Helical" evidence="1">
    <location>
        <begin position="35"/>
        <end position="55"/>
    </location>
</feature>
<dbReference type="OrthoDB" id="8657650at2"/>
<comment type="caution">
    <text evidence="2">The sequence shown here is derived from an EMBL/GenBank/DDBJ whole genome shotgun (WGS) entry which is preliminary data.</text>
</comment>
<keyword evidence="3" id="KW-1185">Reference proteome</keyword>
<dbReference type="EMBL" id="QEKO01000001">
    <property type="protein sequence ID" value="PVY68306.1"/>
    <property type="molecule type" value="Genomic_DNA"/>
</dbReference>
<dbReference type="Proteomes" id="UP000246145">
    <property type="component" value="Unassembled WGS sequence"/>
</dbReference>
<reference evidence="2 3" key="1">
    <citation type="submission" date="2018-04" db="EMBL/GenBank/DDBJ databases">
        <title>Genomic Encyclopedia of Type Strains, Phase IV (KMG-IV): sequencing the most valuable type-strain genomes for metagenomic binning, comparative biology and taxonomic classification.</title>
        <authorList>
            <person name="Goeker M."/>
        </authorList>
    </citation>
    <scope>NUCLEOTIDE SEQUENCE [LARGE SCALE GENOMIC DNA]</scope>
    <source>
        <strain evidence="2 3">DSM 10065</strain>
    </source>
</reference>
<dbReference type="AlphaFoldDB" id="A0A2U1CQZ5"/>
<keyword evidence="1" id="KW-0812">Transmembrane</keyword>
<accession>A0A2U1CQZ5</accession>
<evidence type="ECO:0000313" key="3">
    <source>
        <dbReference type="Proteomes" id="UP000246145"/>
    </source>
</evidence>
<proteinExistence type="predicted"/>
<dbReference type="RefSeq" id="WP_116517495.1">
    <property type="nucleotide sequence ID" value="NZ_JACCEX010000001.1"/>
</dbReference>
<protein>
    <submittedName>
        <fullName evidence="2">Uncharacterized protein</fullName>
    </submittedName>
</protein>
<gene>
    <name evidence="2" type="ORF">C7440_0701</name>
</gene>
<sequence>MFGYLAFMLTLAGAACLYLGSRNQRWRRNALPRKVAAPASALLLLLALASWIHAFRLDTGIFVFLTLLMLLWSCFPFLGVRKKGRR</sequence>
<feature type="transmembrane region" description="Helical" evidence="1">
    <location>
        <begin position="61"/>
        <end position="80"/>
    </location>
</feature>
<dbReference type="STRING" id="1231391.GCA_000308195_03230"/>
<keyword evidence="1" id="KW-1133">Transmembrane helix</keyword>
<organism evidence="2 3">
    <name type="scientific">Pusillimonas noertemannii</name>
    <dbReference type="NCBI Taxonomy" id="305977"/>
    <lineage>
        <taxon>Bacteria</taxon>
        <taxon>Pseudomonadati</taxon>
        <taxon>Pseudomonadota</taxon>
        <taxon>Betaproteobacteria</taxon>
        <taxon>Burkholderiales</taxon>
        <taxon>Alcaligenaceae</taxon>
        <taxon>Pusillimonas</taxon>
    </lineage>
</organism>